<evidence type="ECO:0000313" key="1">
    <source>
        <dbReference type="EMBL" id="GFO08911.1"/>
    </source>
</evidence>
<gene>
    <name evidence="1" type="ORF">PoB_003541600</name>
</gene>
<accession>A0AAV4AQR4</accession>
<comment type="caution">
    <text evidence="1">The sequence shown here is derived from an EMBL/GenBank/DDBJ whole genome shotgun (WGS) entry which is preliminary data.</text>
</comment>
<organism evidence="1 2">
    <name type="scientific">Plakobranchus ocellatus</name>
    <dbReference type="NCBI Taxonomy" id="259542"/>
    <lineage>
        <taxon>Eukaryota</taxon>
        <taxon>Metazoa</taxon>
        <taxon>Spiralia</taxon>
        <taxon>Lophotrochozoa</taxon>
        <taxon>Mollusca</taxon>
        <taxon>Gastropoda</taxon>
        <taxon>Heterobranchia</taxon>
        <taxon>Euthyneura</taxon>
        <taxon>Panpulmonata</taxon>
        <taxon>Sacoglossa</taxon>
        <taxon>Placobranchoidea</taxon>
        <taxon>Plakobranchidae</taxon>
        <taxon>Plakobranchus</taxon>
    </lineage>
</organism>
<keyword evidence="2" id="KW-1185">Reference proteome</keyword>
<reference evidence="1 2" key="1">
    <citation type="journal article" date="2021" name="Elife">
        <title>Chloroplast acquisition without the gene transfer in kleptoplastic sea slugs, Plakobranchus ocellatus.</title>
        <authorList>
            <person name="Maeda T."/>
            <person name="Takahashi S."/>
            <person name="Yoshida T."/>
            <person name="Shimamura S."/>
            <person name="Takaki Y."/>
            <person name="Nagai Y."/>
            <person name="Toyoda A."/>
            <person name="Suzuki Y."/>
            <person name="Arimoto A."/>
            <person name="Ishii H."/>
            <person name="Satoh N."/>
            <person name="Nishiyama T."/>
            <person name="Hasebe M."/>
            <person name="Maruyama T."/>
            <person name="Minagawa J."/>
            <person name="Obokata J."/>
            <person name="Shigenobu S."/>
        </authorList>
    </citation>
    <scope>NUCLEOTIDE SEQUENCE [LARGE SCALE GENOMIC DNA]</scope>
</reference>
<name>A0AAV4AQR4_9GAST</name>
<dbReference type="Proteomes" id="UP000735302">
    <property type="component" value="Unassembled WGS sequence"/>
</dbReference>
<dbReference type="AlphaFoldDB" id="A0AAV4AQR4"/>
<evidence type="ECO:0000313" key="2">
    <source>
        <dbReference type="Proteomes" id="UP000735302"/>
    </source>
</evidence>
<protein>
    <submittedName>
        <fullName evidence="1">Uncharacterized protein</fullName>
    </submittedName>
</protein>
<dbReference type="EMBL" id="BLXT01004024">
    <property type="protein sequence ID" value="GFO08911.1"/>
    <property type="molecule type" value="Genomic_DNA"/>
</dbReference>
<proteinExistence type="predicted"/>
<sequence>MWKFRCEQQAWLCCWLPCQVMILCKEFENQNKASGSVYGEHLQLWQQGFVLPPPGQWISLWRALAALAAGLSSPATRPVDQFMASTCSFGSRASFSRHQASGSVYGEHLQLWQQGFVLPPPGQWISISFEGGFPRISSSQDKGELRVVM</sequence>